<keyword evidence="2" id="KW-1185">Reference proteome</keyword>
<dbReference type="HOGENOM" id="CLU_2063255_0_0_1"/>
<sequence>MTKVVRTVKLRMYENSLKEKCFTRRIVSFLTLKNTAKIQNIIMKCTDGIMFSRWFQIKLFLKRLTLRTIHSMSSKILLEHLSCLNNYMMTGEHPLELKFTQPRQVKEQHKFHKKMIAQR</sequence>
<dbReference type="AlphaFoldDB" id="L2GSP2"/>
<reference evidence="2" key="1">
    <citation type="submission" date="2011-03" db="EMBL/GenBank/DDBJ databases">
        <title>The genome sequence of Vavraia culicis strain floridensis.</title>
        <authorList>
            <consortium name="The Broad Institute Genome Sequencing Platform"/>
            <person name="Cuomo C."/>
            <person name="Becnel J."/>
            <person name="Sanscrainte N."/>
            <person name="Young S.K."/>
            <person name="Zeng Q."/>
            <person name="Gargeya S."/>
            <person name="Fitzgerald M."/>
            <person name="Haas B."/>
            <person name="Abouelleil A."/>
            <person name="Alvarado L."/>
            <person name="Arachchi H.M."/>
            <person name="Berlin A."/>
            <person name="Chapman S.B."/>
            <person name="Gearin G."/>
            <person name="Goldberg J."/>
            <person name="Griggs A."/>
            <person name="Gujja S."/>
            <person name="Hansen M."/>
            <person name="Heiman D."/>
            <person name="Howarth C."/>
            <person name="Larimer J."/>
            <person name="Lui A."/>
            <person name="MacDonald P.J.P."/>
            <person name="McCowen C."/>
            <person name="Montmayeur A."/>
            <person name="Murphy C."/>
            <person name="Neiman D."/>
            <person name="Pearson M."/>
            <person name="Priest M."/>
            <person name="Roberts A."/>
            <person name="Saif S."/>
            <person name="Shea T."/>
            <person name="Sisk P."/>
            <person name="Stolte C."/>
            <person name="Sykes S."/>
            <person name="Wortman J."/>
            <person name="Nusbaum C."/>
            <person name="Birren B."/>
        </authorList>
    </citation>
    <scope>NUCLEOTIDE SEQUENCE [LARGE SCALE GENOMIC DNA]</scope>
    <source>
        <strain evidence="2">floridensis</strain>
    </source>
</reference>
<proteinExistence type="predicted"/>
<dbReference type="Proteomes" id="UP000011081">
    <property type="component" value="Unassembled WGS sequence"/>
</dbReference>
<dbReference type="RefSeq" id="XP_008075140.1">
    <property type="nucleotide sequence ID" value="XM_008076949.1"/>
</dbReference>
<gene>
    <name evidence="1" type="ORF">VCUG_02126</name>
</gene>
<evidence type="ECO:0000313" key="1">
    <source>
        <dbReference type="EMBL" id="ELA46362.1"/>
    </source>
</evidence>
<dbReference type="VEuPathDB" id="MicrosporidiaDB:VCUG_02126"/>
<organism evidence="1 2">
    <name type="scientific">Vavraia culicis (isolate floridensis)</name>
    <name type="common">Microsporidian parasite</name>
    <dbReference type="NCBI Taxonomy" id="948595"/>
    <lineage>
        <taxon>Eukaryota</taxon>
        <taxon>Fungi</taxon>
        <taxon>Fungi incertae sedis</taxon>
        <taxon>Microsporidia</taxon>
        <taxon>Pleistophoridae</taxon>
        <taxon>Vavraia</taxon>
    </lineage>
</organism>
<dbReference type="GeneID" id="19879993"/>
<evidence type="ECO:0000313" key="2">
    <source>
        <dbReference type="Proteomes" id="UP000011081"/>
    </source>
</evidence>
<dbReference type="InParanoid" id="L2GSP2"/>
<dbReference type="EMBL" id="GL877448">
    <property type="protein sequence ID" value="ELA46362.1"/>
    <property type="molecule type" value="Genomic_DNA"/>
</dbReference>
<protein>
    <submittedName>
        <fullName evidence="1">Uncharacterized protein</fullName>
    </submittedName>
</protein>
<name>L2GSP2_VAVCU</name>
<accession>L2GSP2</accession>